<evidence type="ECO:0000256" key="1">
    <source>
        <dbReference type="SAM" id="MobiDB-lite"/>
    </source>
</evidence>
<organism evidence="2 3">
    <name type="scientific">Ovis aries</name>
    <name type="common">Sheep</name>
    <dbReference type="NCBI Taxonomy" id="9940"/>
    <lineage>
        <taxon>Eukaryota</taxon>
        <taxon>Metazoa</taxon>
        <taxon>Chordata</taxon>
        <taxon>Craniata</taxon>
        <taxon>Vertebrata</taxon>
        <taxon>Euteleostomi</taxon>
        <taxon>Mammalia</taxon>
        <taxon>Eutheria</taxon>
        <taxon>Laurasiatheria</taxon>
        <taxon>Artiodactyla</taxon>
        <taxon>Ruminantia</taxon>
        <taxon>Pecora</taxon>
        <taxon>Bovidae</taxon>
        <taxon>Caprinae</taxon>
        <taxon>Ovis</taxon>
    </lineage>
</organism>
<feature type="compositionally biased region" description="Basic and acidic residues" evidence="1">
    <location>
        <begin position="20"/>
        <end position="34"/>
    </location>
</feature>
<protein>
    <submittedName>
        <fullName evidence="2">Uncharacterized protein</fullName>
    </submittedName>
</protein>
<dbReference type="Proteomes" id="UP000664991">
    <property type="component" value="Unassembled WGS sequence"/>
</dbReference>
<feature type="region of interest" description="Disordered" evidence="1">
    <location>
        <begin position="1"/>
        <end position="67"/>
    </location>
</feature>
<gene>
    <name evidence="2" type="ORF">JEQ12_019016</name>
</gene>
<accession>A0A836A1S1</accession>
<evidence type="ECO:0000313" key="2">
    <source>
        <dbReference type="EMBL" id="KAG5205766.1"/>
    </source>
</evidence>
<name>A0A836A1S1_SHEEP</name>
<reference evidence="2 3" key="1">
    <citation type="submission" date="2020-12" db="EMBL/GenBank/DDBJ databases">
        <title>De novo assembly of Tibetan sheep genome.</title>
        <authorList>
            <person name="Li X."/>
        </authorList>
    </citation>
    <scope>NUCLEOTIDE SEQUENCE [LARGE SCALE GENOMIC DNA]</scope>
    <source>
        <tissue evidence="2">Heart</tissue>
    </source>
</reference>
<comment type="caution">
    <text evidence="2">The sequence shown here is derived from an EMBL/GenBank/DDBJ whole genome shotgun (WGS) entry which is preliminary data.</text>
</comment>
<dbReference type="AlphaFoldDB" id="A0A836A1S1"/>
<dbReference type="EMBL" id="JAEMGP010000008">
    <property type="protein sequence ID" value="KAG5205766.1"/>
    <property type="molecule type" value="Genomic_DNA"/>
</dbReference>
<proteinExistence type="predicted"/>
<sequence>MKREELPSGDLPRPSWSLLRHREAESESGGERASLRGRQAFETVHSGGAELRRESAVSLGDPRSLEP</sequence>
<evidence type="ECO:0000313" key="3">
    <source>
        <dbReference type="Proteomes" id="UP000664991"/>
    </source>
</evidence>